<comment type="caution">
    <text evidence="2">The sequence shown here is derived from an EMBL/GenBank/DDBJ whole genome shotgun (WGS) entry which is preliminary data.</text>
</comment>
<organism evidence="2 3">
    <name type="scientific">Candidatus Woesebacteria bacterium RIFCSPHIGHO2_01_FULL_38_26b</name>
    <dbReference type="NCBI Taxonomy" id="1802491"/>
    <lineage>
        <taxon>Bacteria</taxon>
        <taxon>Candidatus Woeseibacteriota</taxon>
    </lineage>
</organism>
<evidence type="ECO:0000313" key="3">
    <source>
        <dbReference type="Proteomes" id="UP000176741"/>
    </source>
</evidence>
<keyword evidence="1" id="KW-0472">Membrane</keyword>
<accession>A0A1F7XV99</accession>
<protein>
    <submittedName>
        <fullName evidence="2">Uncharacterized protein</fullName>
    </submittedName>
</protein>
<dbReference type="PROSITE" id="PS00018">
    <property type="entry name" value="EF_HAND_1"/>
    <property type="match status" value="1"/>
</dbReference>
<dbReference type="Proteomes" id="UP000176741">
    <property type="component" value="Unassembled WGS sequence"/>
</dbReference>
<evidence type="ECO:0000256" key="1">
    <source>
        <dbReference type="SAM" id="Phobius"/>
    </source>
</evidence>
<feature type="transmembrane region" description="Helical" evidence="1">
    <location>
        <begin position="20"/>
        <end position="40"/>
    </location>
</feature>
<keyword evidence="1" id="KW-0812">Transmembrane</keyword>
<evidence type="ECO:0000313" key="2">
    <source>
        <dbReference type="EMBL" id="OGM18964.1"/>
    </source>
</evidence>
<name>A0A1F7XV99_9BACT</name>
<sequence>MESEYKSRSLKRLLSAGNFFAMFIFLCFVIIALSIQIFLISKPKEVKDSQAFLDTVTGLLPPPSNLTVTSRVDSANKEVDLIANWQDNSDSELGFVIVWYVNDISVGSRKLETPNLTSTEFYSIPCSSTEQTYSVSILISAYNDDDVSVPVVAEASVVVPDCSQIGGGDEGGDPWADINRDKRVDILDYSVLFENFGLDVTKNLMCEIVE</sequence>
<dbReference type="InterPro" id="IPR018247">
    <property type="entry name" value="EF_Hand_1_Ca_BS"/>
</dbReference>
<gene>
    <name evidence="2" type="ORF">A2771_01855</name>
</gene>
<reference evidence="2 3" key="1">
    <citation type="journal article" date="2016" name="Nat. Commun.">
        <title>Thousands of microbial genomes shed light on interconnected biogeochemical processes in an aquifer system.</title>
        <authorList>
            <person name="Anantharaman K."/>
            <person name="Brown C.T."/>
            <person name="Hug L.A."/>
            <person name="Sharon I."/>
            <person name="Castelle C.J."/>
            <person name="Probst A.J."/>
            <person name="Thomas B.C."/>
            <person name="Singh A."/>
            <person name="Wilkins M.J."/>
            <person name="Karaoz U."/>
            <person name="Brodie E.L."/>
            <person name="Williams K.H."/>
            <person name="Hubbard S.S."/>
            <person name="Banfield J.F."/>
        </authorList>
    </citation>
    <scope>NUCLEOTIDE SEQUENCE [LARGE SCALE GENOMIC DNA]</scope>
</reference>
<proteinExistence type="predicted"/>
<dbReference type="EMBL" id="MGGD01000084">
    <property type="protein sequence ID" value="OGM18964.1"/>
    <property type="molecule type" value="Genomic_DNA"/>
</dbReference>
<dbReference type="AlphaFoldDB" id="A0A1F7XV99"/>
<keyword evidence="1" id="KW-1133">Transmembrane helix</keyword>